<dbReference type="AlphaFoldDB" id="A0A852XAE9"/>
<dbReference type="PROSITE" id="PS50995">
    <property type="entry name" value="HTH_MARR_2"/>
    <property type="match status" value="1"/>
</dbReference>
<feature type="domain" description="HTH marR-type" evidence="1">
    <location>
        <begin position="1"/>
        <end position="137"/>
    </location>
</feature>
<dbReference type="Pfam" id="PF12802">
    <property type="entry name" value="MarR_2"/>
    <property type="match status" value="1"/>
</dbReference>
<protein>
    <submittedName>
        <fullName evidence="2">DNA-binding MarR family transcriptional regulator</fullName>
    </submittedName>
</protein>
<dbReference type="PANTHER" id="PTHR33164">
    <property type="entry name" value="TRANSCRIPTIONAL REGULATOR, MARR FAMILY"/>
    <property type="match status" value="1"/>
</dbReference>
<dbReference type="InterPro" id="IPR000835">
    <property type="entry name" value="HTH_MarR-typ"/>
</dbReference>
<proteinExistence type="predicted"/>
<dbReference type="PANTHER" id="PTHR33164:SF43">
    <property type="entry name" value="HTH-TYPE TRANSCRIPTIONAL REPRESSOR YETL"/>
    <property type="match status" value="1"/>
</dbReference>
<dbReference type="InterPro" id="IPR036390">
    <property type="entry name" value="WH_DNA-bd_sf"/>
</dbReference>
<name>A0A852XAE9_9MICO</name>
<dbReference type="SUPFAM" id="SSF46785">
    <property type="entry name" value="Winged helix' DNA-binding domain"/>
    <property type="match status" value="1"/>
</dbReference>
<evidence type="ECO:0000313" key="2">
    <source>
        <dbReference type="EMBL" id="NYG38510.1"/>
    </source>
</evidence>
<dbReference type="GO" id="GO:0003700">
    <property type="term" value="F:DNA-binding transcription factor activity"/>
    <property type="evidence" value="ECO:0007669"/>
    <property type="project" value="InterPro"/>
</dbReference>
<keyword evidence="3" id="KW-1185">Reference proteome</keyword>
<comment type="caution">
    <text evidence="2">The sequence shown here is derived from an EMBL/GenBank/DDBJ whole genome shotgun (WGS) entry which is preliminary data.</text>
</comment>
<organism evidence="2 3">
    <name type="scientific">Janibacter alkaliphilus</name>
    <dbReference type="NCBI Taxonomy" id="1069963"/>
    <lineage>
        <taxon>Bacteria</taxon>
        <taxon>Bacillati</taxon>
        <taxon>Actinomycetota</taxon>
        <taxon>Actinomycetes</taxon>
        <taxon>Micrococcales</taxon>
        <taxon>Intrasporangiaceae</taxon>
        <taxon>Janibacter</taxon>
    </lineage>
</organism>
<dbReference type="InterPro" id="IPR036388">
    <property type="entry name" value="WH-like_DNA-bd_sf"/>
</dbReference>
<dbReference type="InterPro" id="IPR039422">
    <property type="entry name" value="MarR/SlyA-like"/>
</dbReference>
<dbReference type="SMART" id="SM00347">
    <property type="entry name" value="HTH_MARR"/>
    <property type="match status" value="1"/>
</dbReference>
<evidence type="ECO:0000259" key="1">
    <source>
        <dbReference type="PROSITE" id="PS50995"/>
    </source>
</evidence>
<evidence type="ECO:0000313" key="3">
    <source>
        <dbReference type="Proteomes" id="UP000592181"/>
    </source>
</evidence>
<dbReference type="RefSeq" id="WP_179463690.1">
    <property type="nucleotide sequence ID" value="NZ_JACBZX010000001.1"/>
</dbReference>
<dbReference type="Gene3D" id="1.10.10.10">
    <property type="entry name" value="Winged helix-like DNA-binding domain superfamily/Winged helix DNA-binding domain"/>
    <property type="match status" value="1"/>
</dbReference>
<accession>A0A852XAE9</accession>
<gene>
    <name evidence="2" type="ORF">BJY28_002979</name>
</gene>
<sequence length="137" mass="14423">MVSLAHQLHLLVRRMDHYADGLLAEHGLTYRRFLTLLIVDEHPGATQRAVAERTGASEPAASRLLRSLAEDGLVAMGRTPGGGNRRALQLTGAGRERLAAASAAVGGSFDDLVSALGIDGAALSRDVTRLSDALREG</sequence>
<reference evidence="2 3" key="1">
    <citation type="submission" date="2020-07" db="EMBL/GenBank/DDBJ databases">
        <title>Sequencing the genomes of 1000 actinobacteria strains.</title>
        <authorList>
            <person name="Klenk H.-P."/>
        </authorList>
    </citation>
    <scope>NUCLEOTIDE SEQUENCE [LARGE SCALE GENOMIC DNA]</scope>
    <source>
        <strain evidence="2 3">DSM 24723</strain>
    </source>
</reference>
<dbReference type="GO" id="GO:0006950">
    <property type="term" value="P:response to stress"/>
    <property type="evidence" value="ECO:0007669"/>
    <property type="project" value="TreeGrafter"/>
</dbReference>
<dbReference type="GO" id="GO:0003677">
    <property type="term" value="F:DNA binding"/>
    <property type="evidence" value="ECO:0007669"/>
    <property type="project" value="UniProtKB-KW"/>
</dbReference>
<dbReference type="EMBL" id="JACBZX010000001">
    <property type="protein sequence ID" value="NYG38510.1"/>
    <property type="molecule type" value="Genomic_DNA"/>
</dbReference>
<keyword evidence="2" id="KW-0238">DNA-binding</keyword>
<dbReference type="Proteomes" id="UP000592181">
    <property type="component" value="Unassembled WGS sequence"/>
</dbReference>